<comment type="caution">
    <text evidence="4">The sequence shown here is derived from an EMBL/GenBank/DDBJ whole genome shotgun (WGS) entry which is preliminary data.</text>
</comment>
<dbReference type="GO" id="GO:0005829">
    <property type="term" value="C:cytosol"/>
    <property type="evidence" value="ECO:0007669"/>
    <property type="project" value="TreeGrafter"/>
</dbReference>
<dbReference type="CDD" id="cd01065">
    <property type="entry name" value="NAD_bind_Shikimate_DH"/>
    <property type="match status" value="1"/>
</dbReference>
<dbReference type="RefSeq" id="WP_130452200.1">
    <property type="nucleotide sequence ID" value="NZ_SHLA01000001.1"/>
</dbReference>
<feature type="domain" description="Shikimate dehydrogenase substrate binding N-terminal" evidence="3">
    <location>
        <begin position="23"/>
        <end position="108"/>
    </location>
</feature>
<evidence type="ECO:0000256" key="1">
    <source>
        <dbReference type="ARBA" id="ARBA00004871"/>
    </source>
</evidence>
<accession>A0A4Q8AFV4</accession>
<evidence type="ECO:0000256" key="2">
    <source>
        <dbReference type="ARBA" id="ARBA00023141"/>
    </source>
</evidence>
<evidence type="ECO:0000313" key="4">
    <source>
        <dbReference type="EMBL" id="RZU62615.1"/>
    </source>
</evidence>
<reference evidence="4 5" key="1">
    <citation type="submission" date="2019-02" db="EMBL/GenBank/DDBJ databases">
        <title>Sequencing the genomes of 1000 actinobacteria strains.</title>
        <authorList>
            <person name="Klenk H.-P."/>
        </authorList>
    </citation>
    <scope>NUCLEOTIDE SEQUENCE [LARGE SCALE GENOMIC DNA]</scope>
    <source>
        <strain evidence="4 5">DSM 17364</strain>
    </source>
</reference>
<dbReference type="InterPro" id="IPR036291">
    <property type="entry name" value="NAD(P)-bd_dom_sf"/>
</dbReference>
<dbReference type="GO" id="GO:0019632">
    <property type="term" value="P:shikimate metabolic process"/>
    <property type="evidence" value="ECO:0007669"/>
    <property type="project" value="TreeGrafter"/>
</dbReference>
<dbReference type="Gene3D" id="3.40.50.10860">
    <property type="entry name" value="Leucine Dehydrogenase, chain A, domain 1"/>
    <property type="match status" value="1"/>
</dbReference>
<dbReference type="InterPro" id="IPR022893">
    <property type="entry name" value="Shikimate_DH_fam"/>
</dbReference>
<dbReference type="AlphaFoldDB" id="A0A4Q8AFV4"/>
<dbReference type="Proteomes" id="UP000292685">
    <property type="component" value="Unassembled WGS sequence"/>
</dbReference>
<gene>
    <name evidence="4" type="ORF">EV380_2213</name>
</gene>
<dbReference type="EMBL" id="SHLA01000001">
    <property type="protein sequence ID" value="RZU62615.1"/>
    <property type="molecule type" value="Genomic_DNA"/>
</dbReference>
<evidence type="ECO:0000259" key="3">
    <source>
        <dbReference type="Pfam" id="PF08501"/>
    </source>
</evidence>
<comment type="pathway">
    <text evidence="1">Metabolic intermediate biosynthesis; chorismate biosynthesis; chorismate from D-erythrose 4-phosphate and phosphoenolpyruvate: step 4/7.</text>
</comment>
<dbReference type="SUPFAM" id="SSF53223">
    <property type="entry name" value="Aminoacid dehydrogenase-like, N-terminal domain"/>
    <property type="match status" value="1"/>
</dbReference>
<organism evidence="4 5">
    <name type="scientific">Zhihengliuella halotolerans</name>
    <dbReference type="NCBI Taxonomy" id="370736"/>
    <lineage>
        <taxon>Bacteria</taxon>
        <taxon>Bacillati</taxon>
        <taxon>Actinomycetota</taxon>
        <taxon>Actinomycetes</taxon>
        <taxon>Micrococcales</taxon>
        <taxon>Micrococcaceae</taxon>
        <taxon>Zhihengliuella</taxon>
    </lineage>
</organism>
<keyword evidence="2" id="KW-0057">Aromatic amino acid biosynthesis</keyword>
<dbReference type="PANTHER" id="PTHR21089:SF1">
    <property type="entry name" value="BIFUNCTIONAL 3-DEHYDROQUINATE DEHYDRATASE_SHIKIMATE DEHYDROGENASE, CHLOROPLASTIC"/>
    <property type="match status" value="1"/>
</dbReference>
<dbReference type="OrthoDB" id="9776868at2"/>
<keyword evidence="5" id="KW-1185">Reference proteome</keyword>
<dbReference type="GO" id="GO:0050661">
    <property type="term" value="F:NADP binding"/>
    <property type="evidence" value="ECO:0007669"/>
    <property type="project" value="TreeGrafter"/>
</dbReference>
<dbReference type="Pfam" id="PF08501">
    <property type="entry name" value="Shikimate_dh_N"/>
    <property type="match status" value="1"/>
</dbReference>
<dbReference type="InterPro" id="IPR013708">
    <property type="entry name" value="Shikimate_DH-bd_N"/>
</dbReference>
<dbReference type="InterPro" id="IPR046346">
    <property type="entry name" value="Aminoacid_DH-like_N_sf"/>
</dbReference>
<keyword evidence="2" id="KW-0028">Amino-acid biosynthesis</keyword>
<dbReference type="PANTHER" id="PTHR21089">
    <property type="entry name" value="SHIKIMATE DEHYDROGENASE"/>
    <property type="match status" value="1"/>
</dbReference>
<sequence length="296" mass="30920">MANPVSENATRSAGETPRYRVALIGDGIGPSLTPPMHEREGGALGLDYTYERVDLAGEDDADLAAVLADLEARGFAAANVTHPYKQRVLAHVDETSAEVSRIGSANLILFGGGRVAHNTDCTGFRAGLEEFLGSRPRGRVLQVGAGGAGLATAYSLVSMGFEEVVIHDLDQFAAEALVERFSGAATGVRLRSSDGDLGHWLAEADGVVHVTPVGMAEHPGAAFAPEALAAGAWVAEVVYRPLETELLRRAKAAGHPVLDGGRMAVGQAADSIALITGLTPDRERMLAHFHELIGAA</sequence>
<evidence type="ECO:0000313" key="5">
    <source>
        <dbReference type="Proteomes" id="UP000292685"/>
    </source>
</evidence>
<dbReference type="GO" id="GO:0009073">
    <property type="term" value="P:aromatic amino acid family biosynthetic process"/>
    <property type="evidence" value="ECO:0007669"/>
    <property type="project" value="UniProtKB-KW"/>
</dbReference>
<dbReference type="GO" id="GO:0004764">
    <property type="term" value="F:shikimate 3-dehydrogenase (NADP+) activity"/>
    <property type="evidence" value="ECO:0007669"/>
    <property type="project" value="InterPro"/>
</dbReference>
<dbReference type="SUPFAM" id="SSF51735">
    <property type="entry name" value="NAD(P)-binding Rossmann-fold domains"/>
    <property type="match status" value="1"/>
</dbReference>
<dbReference type="Gene3D" id="3.40.50.720">
    <property type="entry name" value="NAD(P)-binding Rossmann-like Domain"/>
    <property type="match status" value="1"/>
</dbReference>
<protein>
    <submittedName>
        <fullName evidence="4">Shikimate dehydrogenase</fullName>
    </submittedName>
</protein>
<name>A0A4Q8AFV4_9MICC</name>
<dbReference type="GO" id="GO:0009423">
    <property type="term" value="P:chorismate biosynthetic process"/>
    <property type="evidence" value="ECO:0007669"/>
    <property type="project" value="TreeGrafter"/>
</dbReference>
<proteinExistence type="predicted"/>
<dbReference type="NCBIfam" id="NF009201">
    <property type="entry name" value="PRK12549.1"/>
    <property type="match status" value="1"/>
</dbReference>